<sequence length="101" mass="11633">MLVRVLNVCVVLFICMIVTAFSIAGFTPEVAENLFTISWLSVSMRILIFMVWTGTVTNAVRKYYKENQVRLVHFRIGLLVTIVGLLFFEWKNGWPIISSIF</sequence>
<dbReference type="STRING" id="266892.SAMN04488054_10922"/>
<evidence type="ECO:0000313" key="3">
    <source>
        <dbReference type="Proteomes" id="UP000199668"/>
    </source>
</evidence>
<dbReference type="EMBL" id="FOTY01000009">
    <property type="protein sequence ID" value="SFL95086.1"/>
    <property type="molecule type" value="Genomic_DNA"/>
</dbReference>
<feature type="transmembrane region" description="Helical" evidence="1">
    <location>
        <begin position="5"/>
        <end position="25"/>
    </location>
</feature>
<keyword evidence="3" id="KW-1185">Reference proteome</keyword>
<dbReference type="RefSeq" id="WP_090926699.1">
    <property type="nucleotide sequence ID" value="NZ_FOTY01000009.1"/>
</dbReference>
<evidence type="ECO:0000313" key="2">
    <source>
        <dbReference type="EMBL" id="SFL95086.1"/>
    </source>
</evidence>
<organism evidence="2 3">
    <name type="scientific">Salibacterium qingdaonense</name>
    <dbReference type="NCBI Taxonomy" id="266892"/>
    <lineage>
        <taxon>Bacteria</taxon>
        <taxon>Bacillati</taxon>
        <taxon>Bacillota</taxon>
        <taxon>Bacilli</taxon>
        <taxon>Bacillales</taxon>
        <taxon>Bacillaceae</taxon>
    </lineage>
</organism>
<feature type="transmembrane region" description="Helical" evidence="1">
    <location>
        <begin position="37"/>
        <end position="60"/>
    </location>
</feature>
<accession>A0A1I4LWC8</accession>
<gene>
    <name evidence="2" type="ORF">SAMN04488054_10922</name>
</gene>
<reference evidence="2 3" key="1">
    <citation type="submission" date="2016-10" db="EMBL/GenBank/DDBJ databases">
        <authorList>
            <person name="de Groot N.N."/>
        </authorList>
    </citation>
    <scope>NUCLEOTIDE SEQUENCE [LARGE SCALE GENOMIC DNA]</scope>
    <source>
        <strain evidence="2 3">CGMCC 1.6134</strain>
    </source>
</reference>
<evidence type="ECO:0000256" key="1">
    <source>
        <dbReference type="SAM" id="Phobius"/>
    </source>
</evidence>
<feature type="transmembrane region" description="Helical" evidence="1">
    <location>
        <begin position="72"/>
        <end position="90"/>
    </location>
</feature>
<keyword evidence="1" id="KW-0812">Transmembrane</keyword>
<dbReference type="AlphaFoldDB" id="A0A1I4LWC8"/>
<name>A0A1I4LWC8_9BACI</name>
<protein>
    <submittedName>
        <fullName evidence="2">Uncharacterized protein</fullName>
    </submittedName>
</protein>
<keyword evidence="1" id="KW-1133">Transmembrane helix</keyword>
<proteinExistence type="predicted"/>
<dbReference type="OrthoDB" id="2968837at2"/>
<keyword evidence="1" id="KW-0472">Membrane</keyword>
<dbReference type="Proteomes" id="UP000199668">
    <property type="component" value="Unassembled WGS sequence"/>
</dbReference>